<reference evidence="10" key="1">
    <citation type="submission" date="2023-11" db="EMBL/GenBank/DDBJ databases">
        <authorList>
            <person name="Alioto T."/>
            <person name="Alioto T."/>
            <person name="Gomez Garrido J."/>
        </authorList>
    </citation>
    <scope>NUCLEOTIDE SEQUENCE</scope>
</reference>
<dbReference type="Gene3D" id="3.60.130.10">
    <property type="entry name" value="Clavaminate synthase-like"/>
    <property type="match status" value="1"/>
</dbReference>
<dbReference type="Gene3D" id="1.10.630.10">
    <property type="entry name" value="Cytochrome P450"/>
    <property type="match status" value="1"/>
</dbReference>
<evidence type="ECO:0000256" key="3">
    <source>
        <dbReference type="ARBA" id="ARBA00022723"/>
    </source>
</evidence>
<keyword evidence="8" id="KW-1133">Transmembrane helix</keyword>
<keyword evidence="8" id="KW-0472">Membrane</keyword>
<protein>
    <submittedName>
        <fullName evidence="10">(R)-phenoxypropionate alpha-ketoglutarate-dioxygenase</fullName>
    </submittedName>
</protein>
<evidence type="ECO:0000256" key="8">
    <source>
        <dbReference type="SAM" id="Phobius"/>
    </source>
</evidence>
<evidence type="ECO:0000256" key="6">
    <source>
        <dbReference type="ARBA" id="ARBA00023004"/>
    </source>
</evidence>
<keyword evidence="4" id="KW-0223">Dioxygenase</keyword>
<dbReference type="GO" id="GO:0004497">
    <property type="term" value="F:monooxygenase activity"/>
    <property type="evidence" value="ECO:0007669"/>
    <property type="project" value="InterPro"/>
</dbReference>
<keyword evidence="11" id="KW-1185">Reference proteome</keyword>
<dbReference type="GO" id="GO:0005737">
    <property type="term" value="C:cytoplasm"/>
    <property type="evidence" value="ECO:0007669"/>
    <property type="project" value="TreeGrafter"/>
</dbReference>
<keyword evidence="5" id="KW-0560">Oxidoreductase</keyword>
<dbReference type="PANTHER" id="PTHR30468">
    <property type="entry name" value="ALPHA-KETOGLUTARATE-DEPENDENT SULFONATE DIOXYGENASE"/>
    <property type="match status" value="1"/>
</dbReference>
<evidence type="ECO:0000256" key="2">
    <source>
        <dbReference type="ARBA" id="ARBA00005896"/>
    </source>
</evidence>
<evidence type="ECO:0000313" key="11">
    <source>
        <dbReference type="Proteomes" id="UP001296104"/>
    </source>
</evidence>
<keyword evidence="8" id="KW-0812">Transmembrane</keyword>
<keyword evidence="3" id="KW-0479">Metal-binding</keyword>
<sequence>MTSDVFLTSWSLIHVLLACSLASIILLLVRTLCARNHRGKLAKNLGCYAWGPAYPYLDPIYGCDYVWENARNIFAHRFAQGVRERFQKYGPTYYSRVAFQNVIHTIDPRNLEVVMGSNNHHYDIIPHRRKLFRLLFGDGIFTYNGPEWKHSRHLVKGSIGTLKVDMGLLEKHSLILIENIRNIANATPTKAIDFVALANTYNFNAAAGFMFGKLSGQVPDDKSQFAADFASLNDMGQQMTIFIREHINFFFAKRITAAQERIFAFVDDCIEHALSLPKRESLMAKHDSVVEGLAAREKNIDRVRGETLNLFLAGYDTVRIGFTENGREATKRCIRPVIAGSCGAIIKNINLKNLDPPNTNAIRQSLLQNGVIFFRDQDLSPQQFLDFTSHFGEPVEYPFVNGIEGFPKIIQVLKKENERTNFGGVWHSDTTYLPEPPMASVLLARELPPFGGDTMFADQYLAYEALSDGLKSLLNGGLRCIQSSAKAAASKTREDRIADSGTQTDHMEQSHPVVRTHPETGRKALFVNVAHTDRFEGWTEEESRPLLEWLFRHQIQPEFTCRLRWEPNTIAFWDNRCVQHYPLNDYHGFRRRMLRVTLAGDKPV</sequence>
<dbReference type="GO" id="GO:0020037">
    <property type="term" value="F:heme binding"/>
    <property type="evidence" value="ECO:0007669"/>
    <property type="project" value="InterPro"/>
</dbReference>
<comment type="caution">
    <text evidence="10">The sequence shown here is derived from an EMBL/GenBank/DDBJ whole genome shotgun (WGS) entry which is preliminary data.</text>
</comment>
<dbReference type="InterPro" id="IPR042098">
    <property type="entry name" value="TauD-like_sf"/>
</dbReference>
<dbReference type="GO" id="GO:0016706">
    <property type="term" value="F:2-oxoglutarate-dependent dioxygenase activity"/>
    <property type="evidence" value="ECO:0007669"/>
    <property type="project" value="TreeGrafter"/>
</dbReference>
<feature type="region of interest" description="Disordered" evidence="7">
    <location>
        <begin position="491"/>
        <end position="511"/>
    </location>
</feature>
<dbReference type="SUPFAM" id="SSF51197">
    <property type="entry name" value="Clavaminate synthase-like"/>
    <property type="match status" value="1"/>
</dbReference>
<proteinExistence type="inferred from homology"/>
<evidence type="ECO:0000256" key="4">
    <source>
        <dbReference type="ARBA" id="ARBA00022964"/>
    </source>
</evidence>
<evidence type="ECO:0000256" key="1">
    <source>
        <dbReference type="ARBA" id="ARBA00001954"/>
    </source>
</evidence>
<dbReference type="SUPFAM" id="SSF48264">
    <property type="entry name" value="Cytochrome P450"/>
    <property type="match status" value="1"/>
</dbReference>
<dbReference type="EMBL" id="CAVMBE010000002">
    <property type="protein sequence ID" value="CAK3790834.1"/>
    <property type="molecule type" value="Genomic_DNA"/>
</dbReference>
<dbReference type="AlphaFoldDB" id="A0AAI8YRP3"/>
<dbReference type="Pfam" id="PF02668">
    <property type="entry name" value="TauD"/>
    <property type="match status" value="1"/>
</dbReference>
<dbReference type="Proteomes" id="UP001296104">
    <property type="component" value="Unassembled WGS sequence"/>
</dbReference>
<feature type="transmembrane region" description="Helical" evidence="8">
    <location>
        <begin position="12"/>
        <end position="33"/>
    </location>
</feature>
<dbReference type="InterPro" id="IPR003819">
    <property type="entry name" value="TauD/TfdA-like"/>
</dbReference>
<gene>
    <name evidence="10" type="ORF">LECACI_7A000703</name>
</gene>
<name>A0AAI8YRP3_9PEZI</name>
<dbReference type="InterPro" id="IPR036396">
    <property type="entry name" value="Cyt_P450_sf"/>
</dbReference>
<evidence type="ECO:0000313" key="10">
    <source>
        <dbReference type="EMBL" id="CAK3790834.1"/>
    </source>
</evidence>
<dbReference type="InterPro" id="IPR051323">
    <property type="entry name" value="AtsK-like"/>
</dbReference>
<feature type="domain" description="TauD/TfdA-like" evidence="9">
    <location>
        <begin position="343"/>
        <end position="597"/>
    </location>
</feature>
<organism evidence="10 11">
    <name type="scientific">Lecanosticta acicola</name>
    <dbReference type="NCBI Taxonomy" id="111012"/>
    <lineage>
        <taxon>Eukaryota</taxon>
        <taxon>Fungi</taxon>
        <taxon>Dikarya</taxon>
        <taxon>Ascomycota</taxon>
        <taxon>Pezizomycotina</taxon>
        <taxon>Dothideomycetes</taxon>
        <taxon>Dothideomycetidae</taxon>
        <taxon>Mycosphaerellales</taxon>
        <taxon>Mycosphaerellaceae</taxon>
        <taxon>Lecanosticta</taxon>
    </lineage>
</organism>
<evidence type="ECO:0000259" key="9">
    <source>
        <dbReference type="Pfam" id="PF02668"/>
    </source>
</evidence>
<evidence type="ECO:0000256" key="7">
    <source>
        <dbReference type="SAM" id="MobiDB-lite"/>
    </source>
</evidence>
<comment type="similarity">
    <text evidence="2">Belongs to the TfdA dioxygenase family.</text>
</comment>
<keyword evidence="6" id="KW-0408">Iron</keyword>
<accession>A0AAI8YRP3</accession>
<dbReference type="GO" id="GO:0005506">
    <property type="term" value="F:iron ion binding"/>
    <property type="evidence" value="ECO:0007669"/>
    <property type="project" value="InterPro"/>
</dbReference>
<dbReference type="InterPro" id="IPR001128">
    <property type="entry name" value="Cyt_P450"/>
</dbReference>
<evidence type="ECO:0000256" key="5">
    <source>
        <dbReference type="ARBA" id="ARBA00023002"/>
    </source>
</evidence>
<dbReference type="PANTHER" id="PTHR30468:SF1">
    <property type="entry name" value="ALPHA-KETOGLUTARATE-DEPENDENT SULFONATE DIOXYGENASE"/>
    <property type="match status" value="1"/>
</dbReference>
<comment type="cofactor">
    <cofactor evidence="1">
        <name>Fe(2+)</name>
        <dbReference type="ChEBI" id="CHEBI:29033"/>
    </cofactor>
</comment>
<dbReference type="Pfam" id="PF00067">
    <property type="entry name" value="p450"/>
    <property type="match status" value="1"/>
</dbReference>